<proteinExistence type="predicted"/>
<dbReference type="SUPFAM" id="SSF54001">
    <property type="entry name" value="Cysteine proteinases"/>
    <property type="match status" value="1"/>
</dbReference>
<dbReference type="EMBL" id="AZBU02000013">
    <property type="protein sequence ID" value="TKR58373.1"/>
    <property type="molecule type" value="Genomic_DNA"/>
</dbReference>
<dbReference type="AlphaFoldDB" id="A0A4U5LQX9"/>
<gene>
    <name evidence="2" type="ORF">L596_029815</name>
    <name evidence="3" type="ORF">L596_029826</name>
</gene>
<comment type="caution">
    <text evidence="3">The sequence shown here is derived from an EMBL/GenBank/DDBJ whole genome shotgun (WGS) entry which is preliminary data.</text>
</comment>
<reference evidence="3" key="3">
    <citation type="journal article" date="2019" name="G3 (Bethesda)">
        <title>Hybrid Assembly of the Genome of the Entomopathogenic Nematode Steinernema carpocapsae Identifies the X-Chromosome.</title>
        <authorList>
            <person name="Serra L."/>
            <person name="Macchietto M."/>
            <person name="Macias-Munoz A."/>
            <person name="McGill C.J."/>
            <person name="Rodriguez I.M."/>
            <person name="Rodriguez B."/>
            <person name="Murad R."/>
            <person name="Mortazavi A."/>
        </authorList>
    </citation>
    <scope>NUCLEOTIDE SEQUENCE</scope>
    <source>
        <strain evidence="3">ALL</strain>
    </source>
</reference>
<evidence type="ECO:0000313" key="2">
    <source>
        <dbReference type="EMBL" id="TKR58361.1"/>
    </source>
</evidence>
<dbReference type="InterPro" id="IPR013201">
    <property type="entry name" value="Prot_inhib_I29"/>
</dbReference>
<dbReference type="Gene3D" id="1.10.287.2250">
    <property type="match status" value="1"/>
</dbReference>
<sequence length="354" mass="41203">MNEAAQKYAYDGFRTRYVLINTLCSNSNAICILSLAEEVHESFELFKQQFGKVYDTPEEEAKRFEIYKAEMDEIDKLNREQNPRATFGINAFSDLTLEEMPGGLESESDTDNDEFIPTPLIQNFSTKYTTKIDEFPEKSKIELIRVWESVKDGEVISEDYSKTTLVLFLAVHLTDNATLQIQDDCSHRNCKRVLPIFCETLLNSKFKDITFLYCKDVSKRFIRAQIAHGGLRSLRLLKVWPSDVIVPLLRLYLKEDNPRIIFDYKNRLEIDQELFEAMLDKFVQGNFNYLREMFGDLELRPEYVRSLHPDIQVTNLLANKEEGSEMVTWQSPSNESEHFVVDFTSKGTYFSQDS</sequence>
<organism evidence="3 4">
    <name type="scientific">Steinernema carpocapsae</name>
    <name type="common">Entomopathogenic nematode</name>
    <dbReference type="NCBI Taxonomy" id="34508"/>
    <lineage>
        <taxon>Eukaryota</taxon>
        <taxon>Metazoa</taxon>
        <taxon>Ecdysozoa</taxon>
        <taxon>Nematoda</taxon>
        <taxon>Chromadorea</taxon>
        <taxon>Rhabditida</taxon>
        <taxon>Tylenchina</taxon>
        <taxon>Panagrolaimomorpha</taxon>
        <taxon>Strongyloidoidea</taxon>
        <taxon>Steinernematidae</taxon>
        <taxon>Steinernema</taxon>
    </lineage>
</organism>
<evidence type="ECO:0000313" key="3">
    <source>
        <dbReference type="EMBL" id="TKR58373.1"/>
    </source>
</evidence>
<dbReference type="OrthoDB" id="387093at2759"/>
<dbReference type="SMART" id="SM00848">
    <property type="entry name" value="Inhibitor_I29"/>
    <property type="match status" value="1"/>
</dbReference>
<feature type="domain" description="Cathepsin propeptide inhibitor" evidence="1">
    <location>
        <begin position="43"/>
        <end position="100"/>
    </location>
</feature>
<evidence type="ECO:0000259" key="1">
    <source>
        <dbReference type="SMART" id="SM00848"/>
    </source>
</evidence>
<dbReference type="EMBL" id="AZBU02000013">
    <property type="protein sequence ID" value="TKR58361.1"/>
    <property type="molecule type" value="Genomic_DNA"/>
</dbReference>
<dbReference type="Pfam" id="PF08246">
    <property type="entry name" value="Inhibitor_I29"/>
    <property type="match status" value="1"/>
</dbReference>
<reference evidence="3" key="1">
    <citation type="submission" date="2013-11" db="EMBL/GenBank/DDBJ databases">
        <authorList>
            <person name="Sternberg P."/>
            <person name="Dillman A."/>
            <person name="Macchietto M."/>
        </authorList>
    </citation>
    <scope>NUCLEOTIDE SEQUENCE</scope>
    <source>
        <strain evidence="3">ALL</strain>
    </source>
</reference>
<dbReference type="STRING" id="34508.A0A4U5LQX9"/>
<name>A0A4U5LQX9_STECR</name>
<accession>A0A4U5LQX9</accession>
<dbReference type="Proteomes" id="UP000298663">
    <property type="component" value="Unassembled WGS sequence"/>
</dbReference>
<keyword evidence="4" id="KW-1185">Reference proteome</keyword>
<evidence type="ECO:0000313" key="4">
    <source>
        <dbReference type="Proteomes" id="UP000298663"/>
    </source>
</evidence>
<dbReference type="InterPro" id="IPR038765">
    <property type="entry name" value="Papain-like_cys_pep_sf"/>
</dbReference>
<reference evidence="3 4" key="2">
    <citation type="journal article" date="2015" name="Genome Biol.">
        <title>Comparative genomics of Steinernema reveals deeply conserved gene regulatory networks.</title>
        <authorList>
            <person name="Dillman A.R."/>
            <person name="Macchietto M."/>
            <person name="Porter C.F."/>
            <person name="Rogers A."/>
            <person name="Williams B."/>
            <person name="Antoshechkin I."/>
            <person name="Lee M.M."/>
            <person name="Goodwin Z."/>
            <person name="Lu X."/>
            <person name="Lewis E.E."/>
            <person name="Goodrich-Blair H."/>
            <person name="Stock S.P."/>
            <person name="Adams B.J."/>
            <person name="Sternberg P.W."/>
            <person name="Mortazavi A."/>
        </authorList>
    </citation>
    <scope>NUCLEOTIDE SEQUENCE [LARGE SCALE GENOMIC DNA]</scope>
    <source>
        <strain evidence="3 4">ALL</strain>
    </source>
</reference>
<protein>
    <recommendedName>
        <fullName evidence="1">Cathepsin propeptide inhibitor domain-containing protein</fullName>
    </recommendedName>
</protein>